<keyword evidence="1" id="KW-0472">Membrane</keyword>
<proteinExistence type="predicted"/>
<gene>
    <name evidence="2" type="ORF">SPDO_13140</name>
</gene>
<evidence type="ECO:0000313" key="3">
    <source>
        <dbReference type="Proteomes" id="UP000197290"/>
    </source>
</evidence>
<evidence type="ECO:0000313" key="2">
    <source>
        <dbReference type="EMBL" id="OWK31307.1"/>
    </source>
</evidence>
<reference evidence="2 3" key="1">
    <citation type="submission" date="2017-03" db="EMBL/GenBank/DDBJ databases">
        <title>Genome sequence of Sphingomonas dokdonensis DSM 21029.</title>
        <authorList>
            <person name="Poehlein A."/>
            <person name="Wuebbeler J.H."/>
            <person name="Steinbuechel A."/>
            <person name="Daniel R."/>
        </authorList>
    </citation>
    <scope>NUCLEOTIDE SEQUENCE [LARGE SCALE GENOMIC DNA]</scope>
    <source>
        <strain evidence="2 3">DSM 21029</strain>
    </source>
</reference>
<dbReference type="AlphaFoldDB" id="A0A245ZNK5"/>
<comment type="caution">
    <text evidence="2">The sequence shown here is derived from an EMBL/GenBank/DDBJ whole genome shotgun (WGS) entry which is preliminary data.</text>
</comment>
<keyword evidence="1" id="KW-0812">Transmembrane</keyword>
<name>A0A245ZNK5_9SPHN</name>
<keyword evidence="3" id="KW-1185">Reference proteome</keyword>
<sequence>MILIVVATLAHGSLFQANFFEAFGAVGQVLFAGAVFWLGWQQFQFTKNFMQRQEKLAAHSIRSELYNKLKPVRFALSTPHTIDTDYVETVWSIYEEIVRIFSHDTGHKVSMLARKINDVSFHAAMFASARKAGDHNEFDALRDKLKALAIEADDLYEEALLAMDDEIDINIYD</sequence>
<evidence type="ECO:0000256" key="1">
    <source>
        <dbReference type="SAM" id="Phobius"/>
    </source>
</evidence>
<protein>
    <submittedName>
        <fullName evidence="2">Uncharacterized protein</fullName>
    </submittedName>
</protein>
<feature type="transmembrane region" description="Helical" evidence="1">
    <location>
        <begin position="22"/>
        <end position="40"/>
    </location>
</feature>
<keyword evidence="1" id="KW-1133">Transmembrane helix</keyword>
<dbReference type="Proteomes" id="UP000197290">
    <property type="component" value="Unassembled WGS sequence"/>
</dbReference>
<organism evidence="2 3">
    <name type="scientific">Sphingomonas dokdonensis</name>
    <dbReference type="NCBI Taxonomy" id="344880"/>
    <lineage>
        <taxon>Bacteria</taxon>
        <taxon>Pseudomonadati</taxon>
        <taxon>Pseudomonadota</taxon>
        <taxon>Alphaproteobacteria</taxon>
        <taxon>Sphingomonadales</taxon>
        <taxon>Sphingomonadaceae</taxon>
        <taxon>Sphingomonas</taxon>
    </lineage>
</organism>
<dbReference type="EMBL" id="NBBI01000002">
    <property type="protein sequence ID" value="OWK31307.1"/>
    <property type="molecule type" value="Genomic_DNA"/>
</dbReference>
<accession>A0A245ZNK5</accession>